<keyword evidence="2" id="KW-0238">DNA-binding</keyword>
<dbReference type="GO" id="GO:0003677">
    <property type="term" value="F:DNA binding"/>
    <property type="evidence" value="ECO:0007669"/>
    <property type="project" value="UniProtKB-KW"/>
</dbReference>
<comment type="caution">
    <text evidence="2">The sequence shown here is derived from an EMBL/GenBank/DDBJ whole genome shotgun (WGS) entry which is preliminary data.</text>
</comment>
<evidence type="ECO:0000313" key="2">
    <source>
        <dbReference type="EMBL" id="GAM41189.1"/>
    </source>
</evidence>
<accession>A0A6V8HH52</accession>
<evidence type="ECO:0000313" key="3">
    <source>
        <dbReference type="Proteomes" id="UP000053095"/>
    </source>
</evidence>
<name>A0A6V8HH52_TALPI</name>
<dbReference type="AlphaFoldDB" id="A0A6V8HH52"/>
<gene>
    <name evidence="2" type="ORF">TCE0_041f14131</name>
</gene>
<dbReference type="EMBL" id="DF933837">
    <property type="protein sequence ID" value="GAM41189.1"/>
    <property type="molecule type" value="Genomic_DNA"/>
</dbReference>
<proteinExistence type="predicted"/>
<sequence length="260" mass="28715">MTRVRKNWTAEEDALLRKLVNSDNGDSEGEEEDDEEDEGRDGELDEYIDEDEQGNGTPNHSPLDTHDLVANKVASRSNPYTTETPSMWTGYTGALHESIDQWMNVAMNDQTMYMNIDPQLYSGEGLPYANRDASELDMSLASSTQGTKSLQRLNIVEFSTVDADAMTIDFDSLQDCFPGTQSFDIENPVMPLTCITPPSTSLPGEDIPGLSTKERDAITSQGLLYHISIDMACKPDQLGDVMNWVTNIGLACDVKIKSQA</sequence>
<keyword evidence="3" id="KW-1185">Reference proteome</keyword>
<dbReference type="Proteomes" id="UP000053095">
    <property type="component" value="Unassembled WGS sequence"/>
</dbReference>
<organism evidence="2 3">
    <name type="scientific">Talaromyces pinophilus</name>
    <name type="common">Penicillium pinophilum</name>
    <dbReference type="NCBI Taxonomy" id="128442"/>
    <lineage>
        <taxon>Eukaryota</taxon>
        <taxon>Fungi</taxon>
        <taxon>Dikarya</taxon>
        <taxon>Ascomycota</taxon>
        <taxon>Pezizomycotina</taxon>
        <taxon>Eurotiomycetes</taxon>
        <taxon>Eurotiomycetidae</taxon>
        <taxon>Eurotiales</taxon>
        <taxon>Trichocomaceae</taxon>
        <taxon>Talaromyces</taxon>
        <taxon>Talaromyces sect. Talaromyces</taxon>
    </lineage>
</organism>
<feature type="compositionally biased region" description="Acidic residues" evidence="1">
    <location>
        <begin position="25"/>
        <end position="53"/>
    </location>
</feature>
<feature type="region of interest" description="Disordered" evidence="1">
    <location>
        <begin position="16"/>
        <end position="65"/>
    </location>
</feature>
<evidence type="ECO:0000256" key="1">
    <source>
        <dbReference type="SAM" id="MobiDB-lite"/>
    </source>
</evidence>
<reference evidence="3" key="1">
    <citation type="journal article" date="2015" name="Genome Announc.">
        <title>Draft genome sequence of Talaromyces cellulolyticus strain Y-94, a source of lignocellulosic biomass-degrading enzymes.</title>
        <authorList>
            <person name="Fujii T."/>
            <person name="Koike H."/>
            <person name="Sawayama S."/>
            <person name="Yano S."/>
            <person name="Inoue H."/>
        </authorList>
    </citation>
    <scope>NUCLEOTIDE SEQUENCE [LARGE SCALE GENOMIC DNA]</scope>
    <source>
        <strain evidence="3">Y-94</strain>
    </source>
</reference>
<protein>
    <submittedName>
        <fullName evidence="2">DNA-binding protein</fullName>
    </submittedName>
</protein>